<name>A0ABS6S2X5_9BACT</name>
<evidence type="ECO:0008006" key="3">
    <source>
        <dbReference type="Google" id="ProtNLM"/>
    </source>
</evidence>
<accession>A0ABS6S2X5</accession>
<dbReference type="RefSeq" id="WP_218253806.1">
    <property type="nucleotide sequence ID" value="NZ_JABXWD010000484.1"/>
</dbReference>
<evidence type="ECO:0000313" key="2">
    <source>
        <dbReference type="Proteomes" id="UP001196980"/>
    </source>
</evidence>
<protein>
    <recommendedName>
        <fullName evidence="3">Transposase</fullName>
    </recommendedName>
</protein>
<sequence length="112" mass="12554">MANKRVTPYDEAGRLGGLATLRRYGRDQLATWGKLGGRPRSATYDDIRQRQLLEQNKNKEVMVPPGTLREQKRLFAARQRSNGVMVTSIEEAWIAQGTPREQVPAGGSETRS</sequence>
<proteinExistence type="predicted"/>
<gene>
    <name evidence="1" type="ORF">HWQ67_16615</name>
</gene>
<dbReference type="EMBL" id="JABXWD010000484">
    <property type="protein sequence ID" value="MBV6343204.1"/>
    <property type="molecule type" value="Genomic_DNA"/>
</dbReference>
<evidence type="ECO:0000313" key="1">
    <source>
        <dbReference type="EMBL" id="MBV6343204.1"/>
    </source>
</evidence>
<organism evidence="1 2">
    <name type="scientific">Candidatus Magnetobacterium casense</name>
    <dbReference type="NCBI Taxonomy" id="1455061"/>
    <lineage>
        <taxon>Bacteria</taxon>
        <taxon>Pseudomonadati</taxon>
        <taxon>Nitrospirota</taxon>
        <taxon>Thermodesulfovibrionia</taxon>
        <taxon>Thermodesulfovibrionales</taxon>
        <taxon>Candidatus Magnetobacteriaceae</taxon>
        <taxon>Candidatus Magnetobacterium</taxon>
    </lineage>
</organism>
<keyword evidence="2" id="KW-1185">Reference proteome</keyword>
<comment type="caution">
    <text evidence="1">The sequence shown here is derived from an EMBL/GenBank/DDBJ whole genome shotgun (WGS) entry which is preliminary data.</text>
</comment>
<dbReference type="Proteomes" id="UP001196980">
    <property type="component" value="Unassembled WGS sequence"/>
</dbReference>
<reference evidence="1 2" key="1">
    <citation type="journal article" date="2020" name="J Geophys Res Biogeosci">
        <title>Magnetotaxis as an Adaptation to Enable Bacterial Shuttling of Microbial Sulfur and Sulfur Cycling Across Aquatic Oxic#Anoxic Interfaces.</title>
        <authorList>
            <person name="Li J."/>
            <person name="Liu P."/>
            <person name="Wang J."/>
            <person name="Roberts A.P."/>
            <person name="Pan Y."/>
        </authorList>
    </citation>
    <scope>NUCLEOTIDE SEQUENCE [LARGE SCALE GENOMIC DNA]</scope>
    <source>
        <strain evidence="1 2">MYR-1_YQ</strain>
    </source>
</reference>